<evidence type="ECO:0008006" key="3">
    <source>
        <dbReference type="Google" id="ProtNLM"/>
    </source>
</evidence>
<sequence>MAVLRSLVTTLGLNAAQFRQELKLAKNDFGSFKDDFVKGAKVIGVAGAAIGGVAIAGVTALAADIRETYTEVNELAKAGRNLGMSAAQWDSWSQAADLAGSSGEKLADVVKDLQVRITDAAKTGGGPLVDFFKQIGQSAEDWARMSPEKQLESYVNELNKMSESDALFWLDELNDSAAELKDTLLSGQFFAFAKQIESLGLSLSNVQFDQIREAQSDIAKLENVMSGMWRQVEAAAAPVVSLITEGITDWVVEAAEAQGGFKQLGITIVEYVLSAIEAVAKTTEELFNGIYTQGVKLHVIDDADNGELVRRLDVQKGQLTAHYKELNEIRQRTLKNEIIDGLPTGKEFFSGTEKDAERMRVLNGQIEETTKQVNQLETQINKPFTFADDLTKQLDTARAALKKVADEKPTDATPVVRKGVAVIDDGKAAAAVSQAGQQFKALTSQIVQSNATALEKIDQQEAAALAKMLDAAAKAKASATDVAAARIGIAEQYAQERQKIAEQYAPGDKAEREAQEIFATIDELRQRDLISQADYLAAKNQAIADHAAAVAQAQANSAVAPSDRLAGQVDPIQETRNQLAEQQALYNAYYEQGIIDKTRYEQLMVAASHSAVQAEQQAMIDAYASMSDFNATAVDLIGQVGDRFANMITGLATGQQTFEEAMANMASTIMNTVFKALVELYTQALMTWAVTSMLGVTAGGGAGGASGGGGTLIQSTADSFAGFFDSGGDIPSGSWGIAGENGAEIVKGPASVTSTKDTAALLSGSSSGGSTITNVYQTINVSGAGDDALAAATAQGAKQGAESALASVKQDFSSNGPMRRSLGV</sequence>
<dbReference type="EMBL" id="DAAYBQ010000017">
    <property type="protein sequence ID" value="HAG3504816.1"/>
    <property type="molecule type" value="Genomic_DNA"/>
</dbReference>
<reference evidence="2" key="1">
    <citation type="journal article" date="2018" name="Genome Biol.">
        <title>SKESA: strategic k-mer extension for scrupulous assemblies.</title>
        <authorList>
            <person name="Souvorov A."/>
            <person name="Agarwala R."/>
            <person name="Lipman D.J."/>
        </authorList>
    </citation>
    <scope>NUCLEOTIDE SEQUENCE</scope>
    <source>
        <strain evidence="2">MA.1090600297</strain>
    </source>
</reference>
<protein>
    <recommendedName>
        <fullName evidence="3">Phage tail tape measure protein</fullName>
    </recommendedName>
</protein>
<dbReference type="AlphaFoldDB" id="A0A762GP47"/>
<feature type="coiled-coil region" evidence="1">
    <location>
        <begin position="359"/>
        <end position="407"/>
    </location>
</feature>
<evidence type="ECO:0000313" key="2">
    <source>
        <dbReference type="EMBL" id="HAG3504816.1"/>
    </source>
</evidence>
<keyword evidence="1" id="KW-0175">Coiled coil</keyword>
<reference evidence="2" key="2">
    <citation type="submission" date="2020-02" db="EMBL/GenBank/DDBJ databases">
        <authorList>
            <consortium name="NCBI Pathogen Detection Project"/>
        </authorList>
    </citation>
    <scope>NUCLEOTIDE SEQUENCE</scope>
    <source>
        <strain evidence="2">MA.1090600297</strain>
    </source>
</reference>
<comment type="caution">
    <text evidence="2">The sequence shown here is derived from an EMBL/GenBank/DDBJ whole genome shotgun (WGS) entry which is preliminary data.</text>
</comment>
<proteinExistence type="predicted"/>
<gene>
    <name evidence="2" type="ORF">G8Z56_003727</name>
</gene>
<accession>A0A762GP47</accession>
<organism evidence="2">
    <name type="scientific">Salmonella enterica</name>
    <name type="common">Salmonella choleraesuis</name>
    <dbReference type="NCBI Taxonomy" id="28901"/>
    <lineage>
        <taxon>Bacteria</taxon>
        <taxon>Pseudomonadati</taxon>
        <taxon>Pseudomonadota</taxon>
        <taxon>Gammaproteobacteria</taxon>
        <taxon>Enterobacterales</taxon>
        <taxon>Enterobacteriaceae</taxon>
        <taxon>Salmonella</taxon>
    </lineage>
</organism>
<evidence type="ECO:0000256" key="1">
    <source>
        <dbReference type="SAM" id="Coils"/>
    </source>
</evidence>
<name>A0A762GP47_SALER</name>